<evidence type="ECO:0000313" key="1">
    <source>
        <dbReference type="EMBL" id="QDO84500.1"/>
    </source>
</evidence>
<name>A0ABX5WZG4_9GAMM</name>
<sequence>MIDIIPNEPYARYITTKSREAENIIPTKVLDHFAKKNKVLKNNIDKIKMLIDDKNIDSSPTKFIDFKKGVRRQLIKTTCPDTNLFWGDAFKKAGLVKVCNQKTGCTSVKTCCCSLIDGLGTDLLKCTVKHLKENKLDFNDVDDYLKPEWVFLCESIIPYIVSPLRKSS</sequence>
<keyword evidence="2" id="KW-1185">Reference proteome</keyword>
<dbReference type="EMBL" id="CP041614">
    <property type="protein sequence ID" value="QDO84500.1"/>
    <property type="molecule type" value="Genomic_DNA"/>
</dbReference>
<evidence type="ECO:0000313" key="2">
    <source>
        <dbReference type="Proteomes" id="UP000315947"/>
    </source>
</evidence>
<proteinExistence type="predicted"/>
<reference evidence="1 2" key="1">
    <citation type="submission" date="2019-07" db="EMBL/GenBank/DDBJ databases">
        <title>Shewanella sp. YLB-06 whole genomic sequence.</title>
        <authorList>
            <person name="Yu L."/>
        </authorList>
    </citation>
    <scope>NUCLEOTIDE SEQUENCE [LARGE SCALE GENOMIC DNA]</scope>
    <source>
        <strain evidence="1 2">YLB-06</strain>
    </source>
</reference>
<gene>
    <name evidence="1" type="ORF">FM037_16420</name>
</gene>
<accession>A0ABX5WZG4</accession>
<dbReference type="Proteomes" id="UP000315947">
    <property type="component" value="Chromosome"/>
</dbReference>
<organism evidence="1 2">
    <name type="scientific">Shewanella psychropiezotolerans</name>
    <dbReference type="NCBI Taxonomy" id="2593655"/>
    <lineage>
        <taxon>Bacteria</taxon>
        <taxon>Pseudomonadati</taxon>
        <taxon>Pseudomonadota</taxon>
        <taxon>Gammaproteobacteria</taxon>
        <taxon>Alteromonadales</taxon>
        <taxon>Shewanellaceae</taxon>
        <taxon>Shewanella</taxon>
    </lineage>
</organism>
<protein>
    <submittedName>
        <fullName evidence="1">Uncharacterized protein</fullName>
    </submittedName>
</protein>
<dbReference type="RefSeq" id="WP_144046856.1">
    <property type="nucleotide sequence ID" value="NZ_CP041614.1"/>
</dbReference>